<dbReference type="GO" id="GO:0005739">
    <property type="term" value="C:mitochondrion"/>
    <property type="evidence" value="ECO:0007669"/>
    <property type="project" value="UniProtKB-SubCell"/>
</dbReference>
<evidence type="ECO:0000256" key="10">
    <source>
        <dbReference type="ARBA" id="ARBA00023128"/>
    </source>
</evidence>
<dbReference type="PANTHER" id="PTHR21660:SF8">
    <property type="entry name" value="OS02G0521700 PROTEIN"/>
    <property type="match status" value="1"/>
</dbReference>
<evidence type="ECO:0000256" key="11">
    <source>
        <dbReference type="ARBA" id="ARBA00023212"/>
    </source>
</evidence>
<evidence type="ECO:0000256" key="6">
    <source>
        <dbReference type="ARBA" id="ARBA00022490"/>
    </source>
</evidence>
<dbReference type="RefSeq" id="XP_044369291.1">
    <property type="nucleotide sequence ID" value="XM_044513356.1"/>
</dbReference>
<dbReference type="GO" id="GO:0005634">
    <property type="term" value="C:nucleus"/>
    <property type="evidence" value="ECO:0007669"/>
    <property type="project" value="UniProtKB-SubCell"/>
</dbReference>
<feature type="region of interest" description="Disordered" evidence="19">
    <location>
        <begin position="210"/>
        <end position="231"/>
    </location>
</feature>
<dbReference type="Gramene" id="TraesWEE_scaffold_032749_01G000400.1">
    <property type="protein sequence ID" value="TraesWEE_scaffold_032749_01G000400.1"/>
    <property type="gene ID" value="TraesWEE_scaffold_032749_01G000400"/>
</dbReference>
<dbReference type="Gramene" id="TraesNOR4B03G02299230.1">
    <property type="protein sequence ID" value="TraesNOR4B03G02299230.1"/>
    <property type="gene ID" value="TraesNOR4B03G02299230"/>
</dbReference>
<comment type="function">
    <text evidence="14">Catalyzes the hydrolysis of acyl-CoAs into free fatty acids and coenzyme A (CoASH), regulating their respective intracellular levels. Has acyl-CoA thioesterase activity towards medium (C12) and long-chain (C18) fatty acyl-CoA substrates. Can also hydrolyze 3-hydroxyphenylacetyl-CoA and 3,4-dihydroxyphenylacetyl-CoA (in vitro). May play a role in controlling adaptive thermogenesis.</text>
</comment>
<name>A0A3B6IPP3_WHEAT</name>
<keyword evidence="11" id="KW-0206">Cytoskeleton</keyword>
<dbReference type="Gramene" id="TraesROB_scaffold_002812_01G000600.1">
    <property type="protein sequence ID" value="TraesROB_scaffold_002812_01G000600.1"/>
    <property type="gene ID" value="TraesROB_scaffold_002812_01G000600"/>
</dbReference>
<sequence>MRLVLVRRPWTLLAWHQQPESVGHKFPNPPEKDNHQAELQQVAMADSPELARARDVLSVRADEHARVDALSSAASASASLSSATTHLSPSFFEGFALRGIRVLRLHPGFIHCSYTVPPSLTDSTTGCLAAGAVVALVDEIGSAASISEGQNLKVSVDMSVAFPDLSQARPGDRLSITARALGHKGAYSGTHVLFTNAGTGNVVAEGRHSLFGNMKKSPPPKPAATTHRSNL</sequence>
<dbReference type="Gramene" id="TraesCS4B02G139400.1">
    <property type="protein sequence ID" value="TraesCS4B02G139400.1"/>
    <property type="gene ID" value="TraesCS4B02G139400"/>
</dbReference>
<evidence type="ECO:0000256" key="5">
    <source>
        <dbReference type="ARBA" id="ARBA00008324"/>
    </source>
</evidence>
<reference evidence="20" key="1">
    <citation type="submission" date="2018-08" db="EMBL/GenBank/DDBJ databases">
        <authorList>
            <person name="Rossello M."/>
        </authorList>
    </citation>
    <scope>NUCLEOTIDE SEQUENCE [LARGE SCALE GENOMIC DNA]</scope>
    <source>
        <strain evidence="20">cv. Chinese Spring</strain>
    </source>
</reference>
<dbReference type="KEGG" id="taes:123091741"/>
<organism evidence="20">
    <name type="scientific">Triticum aestivum</name>
    <name type="common">Wheat</name>
    <dbReference type="NCBI Taxonomy" id="4565"/>
    <lineage>
        <taxon>Eukaryota</taxon>
        <taxon>Viridiplantae</taxon>
        <taxon>Streptophyta</taxon>
        <taxon>Embryophyta</taxon>
        <taxon>Tracheophyta</taxon>
        <taxon>Spermatophyta</taxon>
        <taxon>Magnoliopsida</taxon>
        <taxon>Liliopsida</taxon>
        <taxon>Poales</taxon>
        <taxon>Poaceae</taxon>
        <taxon>BOP clade</taxon>
        <taxon>Pooideae</taxon>
        <taxon>Triticodae</taxon>
        <taxon>Triticeae</taxon>
        <taxon>Triticinae</taxon>
        <taxon>Triticum</taxon>
    </lineage>
</organism>
<keyword evidence="8" id="KW-0007">Acetylation</keyword>
<dbReference type="Gramene" id="TraesRN4B0100339600.1">
    <property type="protein sequence ID" value="TraesRN4B0100339600.1"/>
    <property type="gene ID" value="TraesRN4B0100339600"/>
</dbReference>
<evidence type="ECO:0000256" key="8">
    <source>
        <dbReference type="ARBA" id="ARBA00022990"/>
    </source>
</evidence>
<dbReference type="SMR" id="A0A3B6IPP3"/>
<dbReference type="OrthoDB" id="46529at2759"/>
<dbReference type="SUPFAM" id="SSF54637">
    <property type="entry name" value="Thioesterase/thiol ester dehydrase-isomerase"/>
    <property type="match status" value="1"/>
</dbReference>
<dbReference type="STRING" id="4565.A0A3B6IPP3"/>
<keyword evidence="7" id="KW-0378">Hydrolase</keyword>
<dbReference type="InterPro" id="IPR039298">
    <property type="entry name" value="ACOT13"/>
</dbReference>
<dbReference type="GO" id="GO:0006629">
    <property type="term" value="P:lipid metabolic process"/>
    <property type="evidence" value="ECO:0007669"/>
    <property type="project" value="UniProtKB-KW"/>
</dbReference>
<evidence type="ECO:0000256" key="16">
    <source>
        <dbReference type="ARBA" id="ARBA00067273"/>
    </source>
</evidence>
<evidence type="ECO:0000256" key="9">
    <source>
        <dbReference type="ARBA" id="ARBA00023098"/>
    </source>
</evidence>
<dbReference type="Gene3D" id="3.10.129.10">
    <property type="entry name" value="Hotdog Thioesterase"/>
    <property type="match status" value="1"/>
</dbReference>
<keyword evidence="6" id="KW-0963">Cytoplasm</keyword>
<dbReference type="GO" id="GO:0005829">
    <property type="term" value="C:cytosol"/>
    <property type="evidence" value="ECO:0007669"/>
    <property type="project" value="UniProtKB-SubCell"/>
</dbReference>
<accession>A0A3B6IPP3</accession>
<dbReference type="OMA" id="WTLLAWH"/>
<evidence type="ECO:0000256" key="14">
    <source>
        <dbReference type="ARBA" id="ARBA00058205"/>
    </source>
</evidence>
<evidence type="ECO:0000256" key="17">
    <source>
        <dbReference type="ARBA" id="ARBA00081533"/>
    </source>
</evidence>
<reference evidence="20" key="2">
    <citation type="submission" date="2018-10" db="UniProtKB">
        <authorList>
            <consortium name="EnsemblPlants"/>
        </authorList>
    </citation>
    <scope>IDENTIFICATION</scope>
</reference>
<evidence type="ECO:0000256" key="19">
    <source>
        <dbReference type="SAM" id="MobiDB-lite"/>
    </source>
</evidence>
<protein>
    <recommendedName>
        <fullName evidence="16">Acyl-coenzyme A thioesterase 13</fullName>
    </recommendedName>
    <alternativeName>
        <fullName evidence="17">Hotdog-fold thioesterase superfamily member 2</fullName>
    </alternativeName>
    <alternativeName>
        <fullName evidence="18">Thioesterase superfamily member 2</fullName>
    </alternativeName>
</protein>
<evidence type="ECO:0000256" key="1">
    <source>
        <dbReference type="ARBA" id="ARBA00004123"/>
    </source>
</evidence>
<evidence type="ECO:0000256" key="12">
    <source>
        <dbReference type="ARBA" id="ARBA00023242"/>
    </source>
</evidence>
<evidence type="ECO:0000256" key="4">
    <source>
        <dbReference type="ARBA" id="ARBA00004514"/>
    </source>
</evidence>
<dbReference type="Gramene" id="TraesLAC4B03G02235470.1">
    <property type="protein sequence ID" value="TraesLAC4B03G02235470.1"/>
    <property type="gene ID" value="TraesLAC4B03G02235470"/>
</dbReference>
<dbReference type="Gramene" id="TraesJUL4B03G02302140.1">
    <property type="protein sequence ID" value="TraesJUL4B03G02302140.1"/>
    <property type="gene ID" value="TraesJUL4B03G02302140"/>
</dbReference>
<dbReference type="Proteomes" id="UP000019116">
    <property type="component" value="Chromosome 4B"/>
</dbReference>
<keyword evidence="10" id="KW-0496">Mitochondrion</keyword>
<dbReference type="Gramene" id="TraesCAD_scaffold_103304_01G000100.1">
    <property type="protein sequence ID" value="TraesCAD_scaffold_103304_01G000100.1"/>
    <property type="gene ID" value="TraesCAD_scaffold_103304_01G000100"/>
</dbReference>
<gene>
    <name evidence="20" type="primary">LOC123091741</name>
</gene>
<dbReference type="Gramene" id="TraesCS4B03G0325400.1">
    <property type="protein sequence ID" value="TraesCS4B03G0325400.1.CDS"/>
    <property type="gene ID" value="TraesCS4B03G0325400"/>
</dbReference>
<evidence type="ECO:0000256" key="7">
    <source>
        <dbReference type="ARBA" id="ARBA00022801"/>
    </source>
</evidence>
<evidence type="ECO:0000256" key="3">
    <source>
        <dbReference type="ARBA" id="ARBA00004186"/>
    </source>
</evidence>
<dbReference type="FunFam" id="3.10.129.10:FF:000021">
    <property type="entry name" value="Acyl-coenzyme A thioesterase 13"/>
    <property type="match status" value="1"/>
</dbReference>
<evidence type="ECO:0000256" key="15">
    <source>
        <dbReference type="ARBA" id="ARBA00064709"/>
    </source>
</evidence>
<evidence type="ECO:0000256" key="2">
    <source>
        <dbReference type="ARBA" id="ARBA00004173"/>
    </source>
</evidence>
<keyword evidence="9" id="KW-0443">Lipid metabolism</keyword>
<evidence type="ECO:0000313" key="21">
    <source>
        <dbReference type="Proteomes" id="UP000019116"/>
    </source>
</evidence>
<comment type="similarity">
    <text evidence="5">Belongs to the thioesterase PaaI family.</text>
</comment>
<comment type="subcellular location">
    <subcellularLocation>
        <location evidence="3">Cytoplasm</location>
        <location evidence="3">Cytoskeleton</location>
        <location evidence="3">Spindle</location>
    </subcellularLocation>
    <subcellularLocation>
        <location evidence="4">Cytoplasm</location>
        <location evidence="4">Cytosol</location>
    </subcellularLocation>
    <subcellularLocation>
        <location evidence="2">Mitochondrion</location>
    </subcellularLocation>
    <subcellularLocation>
        <location evidence="1">Nucleus</location>
    </subcellularLocation>
</comment>
<proteinExistence type="inferred from homology"/>
<keyword evidence="21" id="KW-1185">Reference proteome</keyword>
<dbReference type="GO" id="GO:0047617">
    <property type="term" value="F:fatty acyl-CoA hydrolase activity"/>
    <property type="evidence" value="ECO:0000318"/>
    <property type="project" value="GO_Central"/>
</dbReference>
<dbReference type="Gramene" id="TraesCLE_scaffold_049420_01G000400.1">
    <property type="protein sequence ID" value="TraesCLE_scaffold_049420_01G000400.1"/>
    <property type="gene ID" value="TraesCLE_scaffold_049420_01G000400"/>
</dbReference>
<dbReference type="GO" id="GO:0005819">
    <property type="term" value="C:spindle"/>
    <property type="evidence" value="ECO:0007669"/>
    <property type="project" value="UniProtKB-SubCell"/>
</dbReference>
<dbReference type="InterPro" id="IPR029069">
    <property type="entry name" value="HotDog_dom_sf"/>
</dbReference>
<dbReference type="AlphaFoldDB" id="A0A3B6IPP3"/>
<dbReference type="Gramene" id="TraesPARA_EIv1.0_1339660.1">
    <property type="protein sequence ID" value="TraesPARA_EIv1.0_1339660.1.CDS"/>
    <property type="gene ID" value="TraesPARA_EIv1.0_1339660"/>
</dbReference>
<dbReference type="PANTHER" id="PTHR21660">
    <property type="entry name" value="THIOESTERASE SUPERFAMILY MEMBER-RELATED"/>
    <property type="match status" value="1"/>
</dbReference>
<evidence type="ECO:0000256" key="13">
    <source>
        <dbReference type="ARBA" id="ARBA00052976"/>
    </source>
</evidence>
<dbReference type="GeneID" id="123091741"/>
<keyword evidence="12" id="KW-0539">Nucleus</keyword>
<dbReference type="EnsemblPlants" id="TraesCS4B02G139400.1">
    <property type="protein sequence ID" value="TraesCS4B02G139400.1"/>
    <property type="gene ID" value="TraesCS4B02G139400"/>
</dbReference>
<dbReference type="Gramene" id="TraesLDM4B03G02282220.1">
    <property type="protein sequence ID" value="TraesLDM4B03G02282220.1"/>
    <property type="gene ID" value="TraesLDM4B03G02282220"/>
</dbReference>
<comment type="subunit">
    <text evidence="15">Homotetramer. Interacts with PCTP.</text>
</comment>
<dbReference type="CDD" id="cd03443">
    <property type="entry name" value="PaaI_thioesterase"/>
    <property type="match status" value="1"/>
</dbReference>
<evidence type="ECO:0000313" key="20">
    <source>
        <dbReference type="EnsemblPlants" id="TraesCS4B02G139400.1"/>
    </source>
</evidence>
<comment type="catalytic activity">
    <reaction evidence="13">
        <text>a fatty acyl-CoA + H2O = a fatty acid + CoA + H(+)</text>
        <dbReference type="Rhea" id="RHEA:16781"/>
        <dbReference type="ChEBI" id="CHEBI:15377"/>
        <dbReference type="ChEBI" id="CHEBI:15378"/>
        <dbReference type="ChEBI" id="CHEBI:28868"/>
        <dbReference type="ChEBI" id="CHEBI:57287"/>
        <dbReference type="ChEBI" id="CHEBI:77636"/>
    </reaction>
    <physiologicalReaction direction="left-to-right" evidence="13">
        <dbReference type="Rhea" id="RHEA:16782"/>
    </physiologicalReaction>
</comment>
<dbReference type="PaxDb" id="4565-Traes_4BS_D6EDC0DE1.1"/>
<evidence type="ECO:0000256" key="18">
    <source>
        <dbReference type="ARBA" id="ARBA00083956"/>
    </source>
</evidence>